<dbReference type="InterPro" id="IPR027417">
    <property type="entry name" value="P-loop_NTPase"/>
</dbReference>
<dbReference type="InterPro" id="IPR056884">
    <property type="entry name" value="NPHP3-like_N"/>
</dbReference>
<evidence type="ECO:0000259" key="4">
    <source>
        <dbReference type="PROSITE" id="PS50837"/>
    </source>
</evidence>
<feature type="region of interest" description="Disordered" evidence="2">
    <location>
        <begin position="1"/>
        <end position="38"/>
    </location>
</feature>
<feature type="region of interest" description="Disordered" evidence="2">
    <location>
        <begin position="264"/>
        <end position="301"/>
    </location>
</feature>
<evidence type="ECO:0000256" key="1">
    <source>
        <dbReference type="ARBA" id="ARBA00022737"/>
    </source>
</evidence>
<sequence>MSSFPLSNPQSSSPAGPSNIHRGDKNEHNNGIIGPGSKNFVANNNKDCQFHTYAAPEDGNELDKVLYHSISDDALHYSEGAPTKCHPGTRKTSCNSIGEWMLDPAGSPLLWLHGPAGVGKSTIAKTISTIPPNQIRVVATFFFSTSSDKSAAKLFPTLAWQLARNVPETEEHIVAALKRDCSLTKRELEHQFDHLIVQPLKKCTSTETASLLMIIDGVDECVDENKQIEFLNILKRAGKNGYLPLRFLICSRPERRIRDILETTDVTAKPQATNHHSPDIPQSSPNERSANTGQSEIPIDPQLSLSPRYQVWVKIEPYLSMAKARLNSLRRWKPRRPTVLPSDAWILCQPIQLGVDKDHSSPEIDDELDKICRRKVISRIQIGCSEESKDDVKKYLTEKFNEIRPSDPITSEEIDELVDKSCGQFLYASIIVKLLGGPGFSPSDVLEMARNSSRPPSELDKLYRAILDKAGEVMRLEDDVHAETDLVTLKDVFAILVVLWENVQLANIPDSFPIIESLLVLKKAELERILRKMHSILDINPSGESIRVYHRSFFEFLQHERLSEVHFIAYPVALRRYLFLLSRVVLRYVFRRCCSHLQDCEKKQAERIRNMVLAFPRNFFRRSANPTQLATFHARVHTCVICLLWAFFFWLRLDFWDYSIVSLGPSLCVFFVRCFLIILLFTVVGPLILLLICCMSYSIIRYPLFHPFLHPFLVSTSDFFLQMTA</sequence>
<keyword evidence="6" id="KW-1185">Reference proteome</keyword>
<keyword evidence="3" id="KW-1133">Transmembrane helix</keyword>
<gene>
    <name evidence="5" type="ORF">M378DRAFT_28415</name>
</gene>
<dbReference type="PANTHER" id="PTHR10039">
    <property type="entry name" value="AMELOGENIN"/>
    <property type="match status" value="1"/>
</dbReference>
<dbReference type="EMBL" id="KN818448">
    <property type="protein sequence ID" value="KIL56093.1"/>
    <property type="molecule type" value="Genomic_DNA"/>
</dbReference>
<evidence type="ECO:0000256" key="2">
    <source>
        <dbReference type="SAM" id="MobiDB-lite"/>
    </source>
</evidence>
<dbReference type="InParanoid" id="A0A0C2WIZ4"/>
<feature type="transmembrane region" description="Helical" evidence="3">
    <location>
        <begin position="629"/>
        <end position="650"/>
    </location>
</feature>
<dbReference type="SUPFAM" id="SSF52540">
    <property type="entry name" value="P-loop containing nucleoside triphosphate hydrolases"/>
    <property type="match status" value="1"/>
</dbReference>
<dbReference type="Pfam" id="PF24883">
    <property type="entry name" value="NPHP3_N"/>
    <property type="match status" value="1"/>
</dbReference>
<organism evidence="5 6">
    <name type="scientific">Amanita muscaria (strain Koide BX008)</name>
    <dbReference type="NCBI Taxonomy" id="946122"/>
    <lineage>
        <taxon>Eukaryota</taxon>
        <taxon>Fungi</taxon>
        <taxon>Dikarya</taxon>
        <taxon>Basidiomycota</taxon>
        <taxon>Agaricomycotina</taxon>
        <taxon>Agaricomycetes</taxon>
        <taxon>Agaricomycetidae</taxon>
        <taxon>Agaricales</taxon>
        <taxon>Pluteineae</taxon>
        <taxon>Amanitaceae</taxon>
        <taxon>Amanita</taxon>
    </lineage>
</organism>
<protein>
    <recommendedName>
        <fullName evidence="4">NACHT domain-containing protein</fullName>
    </recommendedName>
</protein>
<evidence type="ECO:0000313" key="5">
    <source>
        <dbReference type="EMBL" id="KIL56093.1"/>
    </source>
</evidence>
<dbReference type="Gene3D" id="3.40.50.300">
    <property type="entry name" value="P-loop containing nucleotide triphosphate hydrolases"/>
    <property type="match status" value="1"/>
</dbReference>
<keyword evidence="3" id="KW-0812">Transmembrane</keyword>
<evidence type="ECO:0000256" key="3">
    <source>
        <dbReference type="SAM" id="Phobius"/>
    </source>
</evidence>
<reference evidence="5 6" key="1">
    <citation type="submission" date="2014-04" db="EMBL/GenBank/DDBJ databases">
        <title>Evolutionary Origins and Diversification of the Mycorrhizal Mutualists.</title>
        <authorList>
            <consortium name="DOE Joint Genome Institute"/>
            <consortium name="Mycorrhizal Genomics Consortium"/>
            <person name="Kohler A."/>
            <person name="Kuo A."/>
            <person name="Nagy L.G."/>
            <person name="Floudas D."/>
            <person name="Copeland A."/>
            <person name="Barry K.W."/>
            <person name="Cichocki N."/>
            <person name="Veneault-Fourrey C."/>
            <person name="LaButti K."/>
            <person name="Lindquist E.A."/>
            <person name="Lipzen A."/>
            <person name="Lundell T."/>
            <person name="Morin E."/>
            <person name="Murat C."/>
            <person name="Riley R."/>
            <person name="Ohm R."/>
            <person name="Sun H."/>
            <person name="Tunlid A."/>
            <person name="Henrissat B."/>
            <person name="Grigoriev I.V."/>
            <person name="Hibbett D.S."/>
            <person name="Martin F."/>
        </authorList>
    </citation>
    <scope>NUCLEOTIDE SEQUENCE [LARGE SCALE GENOMIC DNA]</scope>
    <source>
        <strain evidence="5 6">Koide BX008</strain>
    </source>
</reference>
<keyword evidence="3" id="KW-0472">Membrane</keyword>
<evidence type="ECO:0000313" key="6">
    <source>
        <dbReference type="Proteomes" id="UP000054549"/>
    </source>
</evidence>
<dbReference type="STRING" id="946122.A0A0C2WIZ4"/>
<dbReference type="PANTHER" id="PTHR10039:SF14">
    <property type="entry name" value="NACHT DOMAIN-CONTAINING PROTEIN"/>
    <property type="match status" value="1"/>
</dbReference>
<dbReference type="PROSITE" id="PS50837">
    <property type="entry name" value="NACHT"/>
    <property type="match status" value="1"/>
</dbReference>
<feature type="transmembrane region" description="Helical" evidence="3">
    <location>
        <begin position="670"/>
        <end position="700"/>
    </location>
</feature>
<feature type="domain" description="NACHT" evidence="4">
    <location>
        <begin position="108"/>
        <end position="253"/>
    </location>
</feature>
<dbReference type="InterPro" id="IPR007111">
    <property type="entry name" value="NACHT_NTPase"/>
</dbReference>
<feature type="compositionally biased region" description="Polar residues" evidence="2">
    <location>
        <begin position="264"/>
        <end position="295"/>
    </location>
</feature>
<keyword evidence="1" id="KW-0677">Repeat</keyword>
<feature type="compositionally biased region" description="Low complexity" evidence="2">
    <location>
        <begin position="1"/>
        <end position="14"/>
    </location>
</feature>
<proteinExistence type="predicted"/>
<accession>A0A0C2WIZ4</accession>
<name>A0A0C2WIZ4_AMAMK</name>
<dbReference type="AlphaFoldDB" id="A0A0C2WIZ4"/>
<dbReference type="Proteomes" id="UP000054549">
    <property type="component" value="Unassembled WGS sequence"/>
</dbReference>
<dbReference type="OrthoDB" id="2683869at2759"/>
<dbReference type="HOGENOM" id="CLU_000288_6_18_1"/>